<proteinExistence type="predicted"/>
<gene>
    <name evidence="2" type="ORF">BI308_18105</name>
</gene>
<feature type="transmembrane region" description="Helical" evidence="1">
    <location>
        <begin position="179"/>
        <end position="210"/>
    </location>
</feature>
<feature type="transmembrane region" description="Helical" evidence="1">
    <location>
        <begin position="217"/>
        <end position="237"/>
    </location>
</feature>
<dbReference type="Proteomes" id="UP000183940">
    <property type="component" value="Unassembled WGS sequence"/>
</dbReference>
<feature type="transmembrane region" description="Helical" evidence="1">
    <location>
        <begin position="12"/>
        <end position="31"/>
    </location>
</feature>
<evidence type="ECO:0000313" key="2">
    <source>
        <dbReference type="EMBL" id="OJJ24181.1"/>
    </source>
</evidence>
<comment type="caution">
    <text evidence="2">The sequence shown here is derived from an EMBL/GenBank/DDBJ whole genome shotgun (WGS) entry which is preliminary data.</text>
</comment>
<evidence type="ECO:0000313" key="3">
    <source>
        <dbReference type="Proteomes" id="UP000183940"/>
    </source>
</evidence>
<sequence>MSEVPKSKSSGLRLVIFAAIAFFLFSLTLTLHRHYTFYSTYNQGLFNQMFWNSLHGRFFNTSLGSVLSAEIIYEGEIPTVTHNHLGQNFTPAMLLGLPLYALFPHGVILIVIQVILVTAAGLVLYILAREYLNPPVAAMIACSFYSATAVLGPTLADFHTISQFPLLVFSALLALEKRWWWLFAPLILWILGVREDSGFIIFGIGVYLILSKRYSRLGIGLCTLSFAYILIVTNTLMPQFSADVDQRFLMDKFGQYLKTDEVSAVQVLWELIKHPGKPLTYLVHQVLPLAFIPMVSLAAWCISGFPLLLVLLGQGLSRLAITAPYAMVGVPGLFYGVILWWSGQDFHHFTRNPHTLYSRQLTPRFQKIWSGFMILSILLTIMANPSHAFYFLVPESVNPWIFVSLPEQWKHAGTIESIIDQIPPDGSVSATQEIIPHLSGRPEIIRLPGIELRNEQEDRLQVEYLVADLWRLQRYQSAFTQERHLLYYNVVLIDALLQQRSYGILEFEDGVVFLRQNVANDPEAIAAWLAYRQMLNPLIQNIHQELNPTSPVS</sequence>
<organism evidence="2 3">
    <name type="scientific">Roseofilum reptotaenium AO1-A</name>
    <dbReference type="NCBI Taxonomy" id="1925591"/>
    <lineage>
        <taxon>Bacteria</taxon>
        <taxon>Bacillati</taxon>
        <taxon>Cyanobacteriota</taxon>
        <taxon>Cyanophyceae</taxon>
        <taxon>Desertifilales</taxon>
        <taxon>Desertifilaceae</taxon>
        <taxon>Roseofilum</taxon>
    </lineage>
</organism>
<feature type="transmembrane region" description="Helical" evidence="1">
    <location>
        <begin position="136"/>
        <end position="159"/>
    </location>
</feature>
<keyword evidence="1" id="KW-0472">Membrane</keyword>
<reference evidence="2" key="1">
    <citation type="submission" date="2016-10" db="EMBL/GenBank/DDBJ databases">
        <title>CRISPR-Cas defence system in Roseofilum reptotaenium: evidence of a bacteriophage-cyanobacterium arms race in the coral black band disease.</title>
        <authorList>
            <person name="Buerger P."/>
            <person name="Wood-Charlson E.M."/>
            <person name="Weynberg K.D."/>
            <person name="Willis B."/>
            <person name="Van Oppen M.J."/>
        </authorList>
    </citation>
    <scope>NUCLEOTIDE SEQUENCE [LARGE SCALE GENOMIC DNA]</scope>
    <source>
        <strain evidence="2">AO1-A</strain>
    </source>
</reference>
<dbReference type="STRING" id="1925591.BI308_18105"/>
<dbReference type="InterPro" id="IPR018650">
    <property type="entry name" value="STSV1_Orf64"/>
</dbReference>
<feature type="transmembrane region" description="Helical" evidence="1">
    <location>
        <begin position="286"/>
        <end position="312"/>
    </location>
</feature>
<feature type="transmembrane region" description="Helical" evidence="1">
    <location>
        <begin position="102"/>
        <end position="127"/>
    </location>
</feature>
<keyword evidence="3" id="KW-1185">Reference proteome</keyword>
<keyword evidence="1" id="KW-0812">Transmembrane</keyword>
<dbReference type="AlphaFoldDB" id="A0A1L9QND4"/>
<dbReference type="Pfam" id="PF09852">
    <property type="entry name" value="DUF2079"/>
    <property type="match status" value="1"/>
</dbReference>
<protein>
    <submittedName>
        <fullName evidence="2">Uncharacterized protein</fullName>
    </submittedName>
</protein>
<feature type="transmembrane region" description="Helical" evidence="1">
    <location>
        <begin position="319"/>
        <end position="341"/>
    </location>
</feature>
<feature type="transmembrane region" description="Helical" evidence="1">
    <location>
        <begin position="368"/>
        <end position="393"/>
    </location>
</feature>
<keyword evidence="1" id="KW-1133">Transmembrane helix</keyword>
<name>A0A1L9QND4_9CYAN</name>
<dbReference type="EMBL" id="MLAW01000036">
    <property type="protein sequence ID" value="OJJ24181.1"/>
    <property type="molecule type" value="Genomic_DNA"/>
</dbReference>
<accession>A0A1L9QND4</accession>
<evidence type="ECO:0000256" key="1">
    <source>
        <dbReference type="SAM" id="Phobius"/>
    </source>
</evidence>